<dbReference type="Pfam" id="PF01385">
    <property type="entry name" value="OrfB_IS605"/>
    <property type="match status" value="1"/>
</dbReference>
<keyword evidence="5" id="KW-0233">DNA recombination</keyword>
<dbReference type="STRING" id="150248.SAMN05216169_102056"/>
<keyword evidence="4" id="KW-0238">DNA-binding</keyword>
<evidence type="ECO:0000259" key="6">
    <source>
        <dbReference type="Pfam" id="PF01385"/>
    </source>
</evidence>
<comment type="similarity">
    <text evidence="1">In the C-terminal section; belongs to the transposase 35 family.</text>
</comment>
<dbReference type="InterPro" id="IPR051399">
    <property type="entry name" value="RNA-guided_DNA_endo/Transpos"/>
</dbReference>
<dbReference type="Pfam" id="PF07282">
    <property type="entry name" value="Cas12f1-like_TNB"/>
    <property type="match status" value="1"/>
</dbReference>
<comment type="similarity">
    <text evidence="2">In the N-terminal section; belongs to the transposase 2 family.</text>
</comment>
<dbReference type="InterPro" id="IPR010095">
    <property type="entry name" value="Cas12f1-like_TNB"/>
</dbReference>
<evidence type="ECO:0000256" key="3">
    <source>
        <dbReference type="ARBA" id="ARBA00022578"/>
    </source>
</evidence>
<name>A0A1I0TBY5_9BACL</name>
<evidence type="ECO:0000313" key="8">
    <source>
        <dbReference type="EMBL" id="SFA49314.1"/>
    </source>
</evidence>
<evidence type="ECO:0000313" key="9">
    <source>
        <dbReference type="Proteomes" id="UP000198979"/>
    </source>
</evidence>
<dbReference type="EMBL" id="FOJQ01000020">
    <property type="protein sequence ID" value="SFA49314.1"/>
    <property type="molecule type" value="Genomic_DNA"/>
</dbReference>
<reference evidence="9" key="1">
    <citation type="submission" date="2016-10" db="EMBL/GenBank/DDBJ databases">
        <authorList>
            <person name="Varghese N."/>
            <person name="Submissions S."/>
        </authorList>
    </citation>
    <scope>NUCLEOTIDE SEQUENCE [LARGE SCALE GENOMIC DNA]</scope>
    <source>
        <strain evidence="9">K1</strain>
    </source>
</reference>
<dbReference type="NCBIfam" id="NF040570">
    <property type="entry name" value="guided_TnpB"/>
    <property type="match status" value="1"/>
</dbReference>
<feature type="domain" description="Probable transposase IS891/IS1136/IS1341" evidence="6">
    <location>
        <begin position="4"/>
        <end position="112"/>
    </location>
</feature>
<keyword evidence="9" id="KW-1185">Reference proteome</keyword>
<dbReference type="InterPro" id="IPR001959">
    <property type="entry name" value="Transposase"/>
</dbReference>
<organism evidence="8 9">
    <name type="scientific">Anoxybacillus pushchinoensis</name>
    <dbReference type="NCBI Taxonomy" id="150248"/>
    <lineage>
        <taxon>Bacteria</taxon>
        <taxon>Bacillati</taxon>
        <taxon>Bacillota</taxon>
        <taxon>Bacilli</taxon>
        <taxon>Bacillales</taxon>
        <taxon>Anoxybacillaceae</taxon>
        <taxon>Anoxybacillus</taxon>
    </lineage>
</organism>
<dbReference type="GO" id="GO:0006310">
    <property type="term" value="P:DNA recombination"/>
    <property type="evidence" value="ECO:0007669"/>
    <property type="project" value="UniProtKB-KW"/>
</dbReference>
<dbReference type="GO" id="GO:0032196">
    <property type="term" value="P:transposition"/>
    <property type="evidence" value="ECO:0007669"/>
    <property type="project" value="UniProtKB-KW"/>
</dbReference>
<evidence type="ECO:0000259" key="7">
    <source>
        <dbReference type="Pfam" id="PF07282"/>
    </source>
</evidence>
<sequence length="204" mass="23749">MAQVAVKVVEKQNNDENIMGVDLGLKVPVVAVTSNSKTRFFGNGRQNKYIRRKYKVLRQQLGKAKQLKKIKQIGNKEQRWMKDQDHKISRQIVNFAKENHVSVIRLEKLTNIRNTARTSRKNEKNLHTWSFYRLSKYIEYKANLEGIKVEYVNPKYTSQKCPKCQTLNKANDRKYVCKCCGYRTHRDRVGALNIMKAPMADGVA</sequence>
<proteinExistence type="inferred from homology"/>
<accession>A0A1I0TBY5</accession>
<dbReference type="PANTHER" id="PTHR30405:SF11">
    <property type="entry name" value="RNA-GUIDED DNA ENDONUCLEASE RV2885C-RELATED"/>
    <property type="match status" value="1"/>
</dbReference>
<dbReference type="OrthoDB" id="2696352at2"/>
<protein>
    <submittedName>
        <fullName evidence="8">Transposase, IS605 OrfB family, central region</fullName>
    </submittedName>
</protein>
<evidence type="ECO:0000256" key="2">
    <source>
        <dbReference type="ARBA" id="ARBA00011044"/>
    </source>
</evidence>
<dbReference type="GO" id="GO:0003677">
    <property type="term" value="F:DNA binding"/>
    <property type="evidence" value="ECO:0007669"/>
    <property type="project" value="UniProtKB-KW"/>
</dbReference>
<evidence type="ECO:0000256" key="4">
    <source>
        <dbReference type="ARBA" id="ARBA00023125"/>
    </source>
</evidence>
<dbReference type="Proteomes" id="UP000198979">
    <property type="component" value="Unassembled WGS sequence"/>
</dbReference>
<dbReference type="NCBIfam" id="TIGR01766">
    <property type="entry name" value="IS200/IS605 family accessory protein TnpB-like domain"/>
    <property type="match status" value="1"/>
</dbReference>
<evidence type="ECO:0000256" key="5">
    <source>
        <dbReference type="ARBA" id="ARBA00023172"/>
    </source>
</evidence>
<feature type="domain" description="Cas12f1-like TNB" evidence="7">
    <location>
        <begin position="131"/>
        <end position="194"/>
    </location>
</feature>
<evidence type="ECO:0000256" key="1">
    <source>
        <dbReference type="ARBA" id="ARBA00008761"/>
    </source>
</evidence>
<keyword evidence="3" id="KW-0815">Transposition</keyword>
<dbReference type="AlphaFoldDB" id="A0A1I0TBY5"/>
<dbReference type="PANTHER" id="PTHR30405">
    <property type="entry name" value="TRANSPOSASE"/>
    <property type="match status" value="1"/>
</dbReference>
<gene>
    <name evidence="8" type="ORF">SAMN05216169_102056</name>
</gene>